<dbReference type="Gene3D" id="1.10.10.10">
    <property type="entry name" value="Winged helix-like DNA-binding domain superfamily/Winged helix DNA-binding domain"/>
    <property type="match status" value="1"/>
</dbReference>
<sequence length="228" mass="25398">MVSPALRAYIQRIETAAYHEEKLVLTVRGFIDLFPFMGAVLYNYSMLSHMGEGLLRANAQGLYSVNDQREDIRNMPPIYSAIREKRAVLLDSDLIRQIPAKYVHGTTYALIVPIFHGSNVIGYAGISGHPDGCDGINRSLIDALSQYGEQVGKALATEFPLSKAIKLTKREVEVLQRMSWGESIKEMADHIGISEFTVQDYVKSALKKLGAQNRTQGVADALRRRIIS</sequence>
<dbReference type="Proteomes" id="UP000198915">
    <property type="component" value="Unassembled WGS sequence"/>
</dbReference>
<evidence type="ECO:0000256" key="2">
    <source>
        <dbReference type="ARBA" id="ARBA00023125"/>
    </source>
</evidence>
<dbReference type="PROSITE" id="PS50043">
    <property type="entry name" value="HTH_LUXR_2"/>
    <property type="match status" value="1"/>
</dbReference>
<dbReference type="GO" id="GO:0006355">
    <property type="term" value="P:regulation of DNA-templated transcription"/>
    <property type="evidence" value="ECO:0007669"/>
    <property type="project" value="InterPro"/>
</dbReference>
<proteinExistence type="predicted"/>
<dbReference type="SUPFAM" id="SSF46894">
    <property type="entry name" value="C-terminal effector domain of the bipartite response regulators"/>
    <property type="match status" value="1"/>
</dbReference>
<dbReference type="AlphaFoldDB" id="A0A1I4D091"/>
<dbReference type="SMART" id="SM00421">
    <property type="entry name" value="HTH_LUXR"/>
    <property type="match status" value="1"/>
</dbReference>
<dbReference type="InterPro" id="IPR000792">
    <property type="entry name" value="Tscrpt_reg_LuxR_C"/>
</dbReference>
<dbReference type="InterPro" id="IPR036388">
    <property type="entry name" value="WH-like_DNA-bd_sf"/>
</dbReference>
<keyword evidence="2" id="KW-0238">DNA-binding</keyword>
<name>A0A1I4D091_9BACL</name>
<dbReference type="InterPro" id="IPR016032">
    <property type="entry name" value="Sig_transdc_resp-reg_C-effctor"/>
</dbReference>
<accession>A0A1I4D091</accession>
<evidence type="ECO:0000259" key="4">
    <source>
        <dbReference type="PROSITE" id="PS50043"/>
    </source>
</evidence>
<dbReference type="STRING" id="1884381.SAMN05518846_12228"/>
<evidence type="ECO:0000313" key="5">
    <source>
        <dbReference type="EMBL" id="SFK86942.1"/>
    </source>
</evidence>
<dbReference type="RefSeq" id="WP_092276049.1">
    <property type="nucleotide sequence ID" value="NZ_BJOE01000026.1"/>
</dbReference>
<organism evidence="5 6">
    <name type="scientific">Brevibacillus centrosporus</name>
    <dbReference type="NCBI Taxonomy" id="54910"/>
    <lineage>
        <taxon>Bacteria</taxon>
        <taxon>Bacillati</taxon>
        <taxon>Bacillota</taxon>
        <taxon>Bacilli</taxon>
        <taxon>Bacillales</taxon>
        <taxon>Paenibacillaceae</taxon>
        <taxon>Brevibacillus</taxon>
    </lineage>
</organism>
<dbReference type="Pfam" id="PF00196">
    <property type="entry name" value="GerE"/>
    <property type="match status" value="1"/>
</dbReference>
<dbReference type="PANTHER" id="PTHR44688">
    <property type="entry name" value="DNA-BINDING TRANSCRIPTIONAL ACTIVATOR DEVR_DOSR"/>
    <property type="match status" value="1"/>
</dbReference>
<reference evidence="6" key="1">
    <citation type="submission" date="2016-10" db="EMBL/GenBank/DDBJ databases">
        <authorList>
            <person name="Varghese N."/>
            <person name="Submissions S."/>
        </authorList>
    </citation>
    <scope>NUCLEOTIDE SEQUENCE [LARGE SCALE GENOMIC DNA]</scope>
    <source>
        <strain evidence="6">OK042</strain>
    </source>
</reference>
<dbReference type="EMBL" id="FORT01000022">
    <property type="protein sequence ID" value="SFK86942.1"/>
    <property type="molecule type" value="Genomic_DNA"/>
</dbReference>
<dbReference type="PRINTS" id="PR00038">
    <property type="entry name" value="HTHLUXR"/>
</dbReference>
<evidence type="ECO:0000256" key="3">
    <source>
        <dbReference type="ARBA" id="ARBA00023163"/>
    </source>
</evidence>
<keyword evidence="3" id="KW-0804">Transcription</keyword>
<dbReference type="PANTHER" id="PTHR44688:SF16">
    <property type="entry name" value="DNA-BINDING TRANSCRIPTIONAL ACTIVATOR DEVR_DOSR"/>
    <property type="match status" value="1"/>
</dbReference>
<dbReference type="CDD" id="cd06170">
    <property type="entry name" value="LuxR_C_like"/>
    <property type="match status" value="1"/>
</dbReference>
<feature type="domain" description="HTH luxR-type" evidence="4">
    <location>
        <begin position="160"/>
        <end position="225"/>
    </location>
</feature>
<evidence type="ECO:0000256" key="1">
    <source>
        <dbReference type="ARBA" id="ARBA00023015"/>
    </source>
</evidence>
<evidence type="ECO:0000313" key="6">
    <source>
        <dbReference type="Proteomes" id="UP000198915"/>
    </source>
</evidence>
<dbReference type="GO" id="GO:0003677">
    <property type="term" value="F:DNA binding"/>
    <property type="evidence" value="ECO:0007669"/>
    <property type="project" value="UniProtKB-KW"/>
</dbReference>
<gene>
    <name evidence="5" type="ORF">SAMN05518846_12228</name>
</gene>
<keyword evidence="1" id="KW-0805">Transcription regulation</keyword>
<keyword evidence="6" id="KW-1185">Reference proteome</keyword>
<protein>
    <submittedName>
        <fullName evidence="5">Regulatory protein, luxR family</fullName>
    </submittedName>
</protein>